<evidence type="ECO:0000313" key="2">
    <source>
        <dbReference type="EMBL" id="CYU87155.1"/>
    </source>
</evidence>
<proteinExistence type="predicted"/>
<dbReference type="Pfam" id="PF01844">
    <property type="entry name" value="HNH"/>
    <property type="match status" value="1"/>
</dbReference>
<organism evidence="2 3">
    <name type="scientific">Streptococcus suis</name>
    <dbReference type="NCBI Taxonomy" id="1307"/>
    <lineage>
        <taxon>Bacteria</taxon>
        <taxon>Bacillati</taxon>
        <taxon>Bacillota</taxon>
        <taxon>Bacilli</taxon>
        <taxon>Lactobacillales</taxon>
        <taxon>Streptococcaceae</taxon>
        <taxon>Streptococcus</taxon>
    </lineage>
</organism>
<keyword evidence="2" id="KW-0378">Hydrolase</keyword>
<evidence type="ECO:0000313" key="3">
    <source>
        <dbReference type="Proteomes" id="UP000073390"/>
    </source>
</evidence>
<dbReference type="EMBL" id="FIGB01000009">
    <property type="protein sequence ID" value="CYU87155.1"/>
    <property type="molecule type" value="Genomic_DNA"/>
</dbReference>
<keyword evidence="2" id="KW-0540">Nuclease</keyword>
<dbReference type="Gene3D" id="1.10.30.50">
    <property type="match status" value="1"/>
</dbReference>
<dbReference type="InterPro" id="IPR003615">
    <property type="entry name" value="HNH_nuc"/>
</dbReference>
<dbReference type="GO" id="GO:0003676">
    <property type="term" value="F:nucleic acid binding"/>
    <property type="evidence" value="ECO:0007669"/>
    <property type="project" value="InterPro"/>
</dbReference>
<reference evidence="2 3" key="1">
    <citation type="submission" date="2016-02" db="EMBL/GenBank/DDBJ databases">
        <authorList>
            <consortium name="Pathogen Informatics"/>
        </authorList>
    </citation>
    <scope>NUCLEOTIDE SEQUENCE [LARGE SCALE GENOMIC DNA]</scope>
    <source>
        <strain evidence="2 3">LSS27</strain>
    </source>
</reference>
<dbReference type="GO" id="GO:0008270">
    <property type="term" value="F:zinc ion binding"/>
    <property type="evidence" value="ECO:0007669"/>
    <property type="project" value="InterPro"/>
</dbReference>
<gene>
    <name evidence="2" type="ORF">ERS132389_01971</name>
</gene>
<dbReference type="SMART" id="SM00507">
    <property type="entry name" value="HNHc"/>
    <property type="match status" value="1"/>
</dbReference>
<dbReference type="RefSeq" id="WP_052506630.1">
    <property type="nucleotide sequence ID" value="NZ_CEGT01000010.1"/>
</dbReference>
<dbReference type="Proteomes" id="UP000073390">
    <property type="component" value="Unassembled WGS sequence"/>
</dbReference>
<name>A0AB33U4R7_STRSU</name>
<dbReference type="AlphaFoldDB" id="A0AB33U4R7"/>
<evidence type="ECO:0000259" key="1">
    <source>
        <dbReference type="SMART" id="SM00507"/>
    </source>
</evidence>
<dbReference type="GO" id="GO:0004519">
    <property type="term" value="F:endonuclease activity"/>
    <property type="evidence" value="ECO:0007669"/>
    <property type="project" value="UniProtKB-KW"/>
</dbReference>
<dbReference type="CDD" id="cd00085">
    <property type="entry name" value="HNHc"/>
    <property type="match status" value="1"/>
</dbReference>
<accession>A0AB33U4R7</accession>
<sequence>MKFKMPKKTTINSRITTVRNSAFNGILPIEKPDSDDIKFIEMLLKTKNGRFLCGYCGKTEATETDHINPLIIAGKPSGYIHEISNLIPVCGSCNSIKSNLTITDFFENDKFKLKVGDKLDERKLTFDQYTKYFENKYGKVVKLNFEEIIDEKLWNDYLDKTSEIFELMKSSSEMYIEIKEQLKKYYIEHRVELKEKK</sequence>
<feature type="domain" description="HNH nuclease" evidence="1">
    <location>
        <begin position="43"/>
        <end position="95"/>
    </location>
</feature>
<keyword evidence="2" id="KW-0255">Endonuclease</keyword>
<comment type="caution">
    <text evidence="2">The sequence shown here is derived from an EMBL/GenBank/DDBJ whole genome shotgun (WGS) entry which is preliminary data.</text>
</comment>
<dbReference type="InterPro" id="IPR002711">
    <property type="entry name" value="HNH"/>
</dbReference>
<protein>
    <submittedName>
        <fullName evidence="2">HNH endonuclease</fullName>
    </submittedName>
</protein>